<protein>
    <submittedName>
        <fullName evidence="1">Uncharacterized protein</fullName>
    </submittedName>
</protein>
<gene>
    <name evidence="1" type="ORF">MENTE1834_LOCUS36041</name>
</gene>
<comment type="caution">
    <text evidence="1">The sequence shown here is derived from an EMBL/GenBank/DDBJ whole genome shotgun (WGS) entry which is preliminary data.</text>
</comment>
<evidence type="ECO:0000313" key="2">
    <source>
        <dbReference type="Proteomes" id="UP001497535"/>
    </source>
</evidence>
<accession>A0ACB1ABJ9</accession>
<proteinExistence type="predicted"/>
<dbReference type="Proteomes" id="UP001497535">
    <property type="component" value="Unassembled WGS sequence"/>
</dbReference>
<sequence length="112" mass="13266">MLLYIVDPQFKEPLIIRYSSSALSKIMVRLYIIYQFKGFFCNDNEIRFPYVPDTVSAGFMDWTTNIVGTIIIISSEFSLVWHLIRRHTDKRLHRRNGHLHPMIVNSLYFLGK</sequence>
<dbReference type="EMBL" id="CAVMJV010000071">
    <property type="protein sequence ID" value="CAK5088391.1"/>
    <property type="molecule type" value="Genomic_DNA"/>
</dbReference>
<keyword evidence="2" id="KW-1185">Reference proteome</keyword>
<reference evidence="1" key="1">
    <citation type="submission" date="2023-11" db="EMBL/GenBank/DDBJ databases">
        <authorList>
            <person name="Poullet M."/>
        </authorList>
    </citation>
    <scope>NUCLEOTIDE SEQUENCE</scope>
    <source>
        <strain evidence="1">E1834</strain>
    </source>
</reference>
<evidence type="ECO:0000313" key="1">
    <source>
        <dbReference type="EMBL" id="CAK5088391.1"/>
    </source>
</evidence>
<organism evidence="1 2">
    <name type="scientific">Meloidogyne enterolobii</name>
    <name type="common">Root-knot nematode worm</name>
    <name type="synonym">Meloidogyne mayaguensis</name>
    <dbReference type="NCBI Taxonomy" id="390850"/>
    <lineage>
        <taxon>Eukaryota</taxon>
        <taxon>Metazoa</taxon>
        <taxon>Ecdysozoa</taxon>
        <taxon>Nematoda</taxon>
        <taxon>Chromadorea</taxon>
        <taxon>Rhabditida</taxon>
        <taxon>Tylenchina</taxon>
        <taxon>Tylenchomorpha</taxon>
        <taxon>Tylenchoidea</taxon>
        <taxon>Meloidogynidae</taxon>
        <taxon>Meloidogyninae</taxon>
        <taxon>Meloidogyne</taxon>
    </lineage>
</organism>
<name>A0ACB1ABJ9_MELEN</name>